<dbReference type="InterPro" id="IPR000748">
    <property type="entry name" value="PsdUridine_synth_RsuA/RluB/E/F"/>
</dbReference>
<dbReference type="InterPro" id="IPR018496">
    <property type="entry name" value="PsdUridine_synth_RsuA/RluB_CS"/>
</dbReference>
<dbReference type="PROSITE" id="PS01149">
    <property type="entry name" value="PSI_RSU"/>
    <property type="match status" value="1"/>
</dbReference>
<dbReference type="EMBL" id="DXET01000018">
    <property type="protein sequence ID" value="HIX80466.1"/>
    <property type="molecule type" value="Genomic_DNA"/>
</dbReference>
<dbReference type="GO" id="GO:0120159">
    <property type="term" value="F:rRNA pseudouridine synthase activity"/>
    <property type="evidence" value="ECO:0007669"/>
    <property type="project" value="UniProtKB-ARBA"/>
</dbReference>
<dbReference type="PANTHER" id="PTHR47683:SF4">
    <property type="entry name" value="PSEUDOURIDINE SYNTHASE"/>
    <property type="match status" value="1"/>
</dbReference>
<dbReference type="InterPro" id="IPR036986">
    <property type="entry name" value="S4_RNA-bd_sf"/>
</dbReference>
<dbReference type="SUPFAM" id="SSF55120">
    <property type="entry name" value="Pseudouridine synthase"/>
    <property type="match status" value="1"/>
</dbReference>
<dbReference type="GO" id="GO:0000455">
    <property type="term" value="P:enzyme-directed rRNA pseudouridine synthesis"/>
    <property type="evidence" value="ECO:0007669"/>
    <property type="project" value="UniProtKB-ARBA"/>
</dbReference>
<evidence type="ECO:0000256" key="4">
    <source>
        <dbReference type="PROSITE-ProRule" id="PRU00182"/>
    </source>
</evidence>
<comment type="similarity">
    <text evidence="1 5">Belongs to the pseudouridine synthase RsuA family.</text>
</comment>
<dbReference type="EC" id="5.4.99.-" evidence="5"/>
<dbReference type="CDD" id="cd00165">
    <property type="entry name" value="S4"/>
    <property type="match status" value="1"/>
</dbReference>
<reference evidence="7" key="2">
    <citation type="submission" date="2021-04" db="EMBL/GenBank/DDBJ databases">
        <authorList>
            <person name="Gilroy R."/>
        </authorList>
    </citation>
    <scope>NUCLEOTIDE SEQUENCE</scope>
    <source>
        <strain evidence="7">ChiGjej1B1-14440</strain>
    </source>
</reference>
<dbReference type="InterPro" id="IPR002942">
    <property type="entry name" value="S4_RNA-bd"/>
</dbReference>
<sequence length="239" mass="27603">MEMRLDKLLASYGIGSRKEVKNYIRKGFVTVNGKIIKNDDYKVDYQQDEIIFDGEVIEYRPYVYLMLNKPQGYVCATKDNLHPTVLDLIFGYENYDLFPVGRLDLDTEGLLLITNDGDFAHRLLAPSRHHSKIYFASIEGKMDQQDVAAFKQGIILDTGYRCKEANLEILEETETGCNVKIEIFEGKFHQIKKMVAACNKKVIYLKRLSIKNLQLDRTLELGDFRELSPMELVDLMNDL</sequence>
<dbReference type="FunFam" id="3.10.290.10:FF:000003">
    <property type="entry name" value="Pseudouridine synthase"/>
    <property type="match status" value="1"/>
</dbReference>
<feature type="domain" description="RNA-binding S4" evidence="6">
    <location>
        <begin position="3"/>
        <end position="61"/>
    </location>
</feature>
<proteinExistence type="inferred from homology"/>
<evidence type="ECO:0000313" key="7">
    <source>
        <dbReference type="EMBL" id="HIX80466.1"/>
    </source>
</evidence>
<organism evidence="7 8">
    <name type="scientific">Candidatus Erysipelatoclostridium merdavium</name>
    <dbReference type="NCBI Taxonomy" id="2838566"/>
    <lineage>
        <taxon>Bacteria</taxon>
        <taxon>Bacillati</taxon>
        <taxon>Bacillota</taxon>
        <taxon>Erysipelotrichia</taxon>
        <taxon>Erysipelotrichales</taxon>
        <taxon>Erysipelotrichales incertae sedis</taxon>
    </lineage>
</organism>
<keyword evidence="2 4" id="KW-0694">RNA-binding</keyword>
<dbReference type="PANTHER" id="PTHR47683">
    <property type="entry name" value="PSEUDOURIDINE SYNTHASE FAMILY PROTEIN-RELATED"/>
    <property type="match status" value="1"/>
</dbReference>
<evidence type="ECO:0000256" key="5">
    <source>
        <dbReference type="RuleBase" id="RU003887"/>
    </source>
</evidence>
<dbReference type="GO" id="GO:0003723">
    <property type="term" value="F:RNA binding"/>
    <property type="evidence" value="ECO:0007669"/>
    <property type="project" value="UniProtKB-KW"/>
</dbReference>
<protein>
    <recommendedName>
        <fullName evidence="5">Pseudouridine synthase</fullName>
        <ecNumber evidence="5">5.4.99.-</ecNumber>
    </recommendedName>
</protein>
<evidence type="ECO:0000256" key="3">
    <source>
        <dbReference type="ARBA" id="ARBA00023235"/>
    </source>
</evidence>
<evidence type="ECO:0000256" key="1">
    <source>
        <dbReference type="ARBA" id="ARBA00008348"/>
    </source>
</evidence>
<dbReference type="Gene3D" id="3.10.290.10">
    <property type="entry name" value="RNA-binding S4 domain"/>
    <property type="match status" value="1"/>
</dbReference>
<dbReference type="CDD" id="cd02553">
    <property type="entry name" value="PseudoU_synth_RsuA"/>
    <property type="match status" value="1"/>
</dbReference>
<keyword evidence="3 5" id="KW-0413">Isomerase</keyword>
<dbReference type="SMART" id="SM00363">
    <property type="entry name" value="S4"/>
    <property type="match status" value="1"/>
</dbReference>
<dbReference type="PROSITE" id="PS50889">
    <property type="entry name" value="S4"/>
    <property type="match status" value="1"/>
</dbReference>
<dbReference type="Proteomes" id="UP000886724">
    <property type="component" value="Unassembled WGS sequence"/>
</dbReference>
<name>A0A9D1XJU7_9FIRM</name>
<comment type="caution">
    <text evidence="7">The sequence shown here is derived from an EMBL/GenBank/DDBJ whole genome shotgun (WGS) entry which is preliminary data.</text>
</comment>
<evidence type="ECO:0000259" key="6">
    <source>
        <dbReference type="SMART" id="SM00363"/>
    </source>
</evidence>
<dbReference type="Gene3D" id="3.30.70.580">
    <property type="entry name" value="Pseudouridine synthase I, catalytic domain, N-terminal subdomain"/>
    <property type="match status" value="1"/>
</dbReference>
<dbReference type="Pfam" id="PF00849">
    <property type="entry name" value="PseudoU_synth_2"/>
    <property type="match status" value="1"/>
</dbReference>
<gene>
    <name evidence="7" type="ORF">H9980_00615</name>
</gene>
<dbReference type="AlphaFoldDB" id="A0A9D1XJU7"/>
<dbReference type="InterPro" id="IPR006145">
    <property type="entry name" value="PsdUridine_synth_RsuA/RluA"/>
</dbReference>
<dbReference type="NCBIfam" id="TIGR00093">
    <property type="entry name" value="pseudouridine synthase"/>
    <property type="match status" value="1"/>
</dbReference>
<dbReference type="InterPro" id="IPR050343">
    <property type="entry name" value="RsuA_PseudoU_synthase"/>
</dbReference>
<dbReference type="SUPFAM" id="SSF55174">
    <property type="entry name" value="Alpha-L RNA-binding motif"/>
    <property type="match status" value="1"/>
</dbReference>
<dbReference type="InterPro" id="IPR020103">
    <property type="entry name" value="PsdUridine_synth_cat_dom_sf"/>
</dbReference>
<dbReference type="InterPro" id="IPR020094">
    <property type="entry name" value="TruA/RsuA/RluB/E/F_N"/>
</dbReference>
<dbReference type="Gene3D" id="3.30.70.1560">
    <property type="entry name" value="Alpha-L RNA-binding motif"/>
    <property type="match status" value="1"/>
</dbReference>
<evidence type="ECO:0000256" key="2">
    <source>
        <dbReference type="ARBA" id="ARBA00022884"/>
    </source>
</evidence>
<accession>A0A9D1XJU7</accession>
<evidence type="ECO:0000313" key="8">
    <source>
        <dbReference type="Proteomes" id="UP000886724"/>
    </source>
</evidence>
<reference evidence="7" key="1">
    <citation type="journal article" date="2021" name="PeerJ">
        <title>Extensive microbial diversity within the chicken gut microbiome revealed by metagenomics and culture.</title>
        <authorList>
            <person name="Gilroy R."/>
            <person name="Ravi A."/>
            <person name="Getino M."/>
            <person name="Pursley I."/>
            <person name="Horton D.L."/>
            <person name="Alikhan N.F."/>
            <person name="Baker D."/>
            <person name="Gharbi K."/>
            <person name="Hall N."/>
            <person name="Watson M."/>
            <person name="Adriaenssens E.M."/>
            <person name="Foster-Nyarko E."/>
            <person name="Jarju S."/>
            <person name="Secka A."/>
            <person name="Antonio M."/>
            <person name="Oren A."/>
            <person name="Chaudhuri R.R."/>
            <person name="La Ragione R."/>
            <person name="Hildebrand F."/>
            <person name="Pallen M.J."/>
        </authorList>
    </citation>
    <scope>NUCLEOTIDE SEQUENCE</scope>
    <source>
        <strain evidence="7">ChiGjej1B1-14440</strain>
    </source>
</reference>
<dbReference type="Pfam" id="PF01479">
    <property type="entry name" value="S4"/>
    <property type="match status" value="1"/>
</dbReference>
<dbReference type="InterPro" id="IPR042092">
    <property type="entry name" value="PsdUridine_s_RsuA/RluB/E/F_cat"/>
</dbReference>